<sequence>MIFINDALHLIVRITFQRSLDLFGDQLLINFYYIFKHVLIVCLITDELLDDSFWLHVPVDYQRNISFVLYKSRQLNDRFSLQYILKDS</sequence>
<evidence type="ECO:0000313" key="2">
    <source>
        <dbReference type="Proteomes" id="UP000785679"/>
    </source>
</evidence>
<reference evidence="1" key="1">
    <citation type="submission" date="2019-06" db="EMBL/GenBank/DDBJ databases">
        <authorList>
            <person name="Zheng W."/>
        </authorList>
    </citation>
    <scope>NUCLEOTIDE SEQUENCE</scope>
    <source>
        <strain evidence="1">QDHG01</strain>
    </source>
</reference>
<gene>
    <name evidence="1" type="ORF">FGO68_gene15643</name>
</gene>
<comment type="caution">
    <text evidence="1">The sequence shown here is derived from an EMBL/GenBank/DDBJ whole genome shotgun (WGS) entry which is preliminary data.</text>
</comment>
<name>A0A8J8T9D1_HALGN</name>
<keyword evidence="2" id="KW-1185">Reference proteome</keyword>
<dbReference type="Proteomes" id="UP000785679">
    <property type="component" value="Unassembled WGS sequence"/>
</dbReference>
<protein>
    <submittedName>
        <fullName evidence="1">Uncharacterized protein</fullName>
    </submittedName>
</protein>
<evidence type="ECO:0000313" key="1">
    <source>
        <dbReference type="EMBL" id="TNV87362.1"/>
    </source>
</evidence>
<organism evidence="1 2">
    <name type="scientific">Halteria grandinella</name>
    <dbReference type="NCBI Taxonomy" id="5974"/>
    <lineage>
        <taxon>Eukaryota</taxon>
        <taxon>Sar</taxon>
        <taxon>Alveolata</taxon>
        <taxon>Ciliophora</taxon>
        <taxon>Intramacronucleata</taxon>
        <taxon>Spirotrichea</taxon>
        <taxon>Stichotrichia</taxon>
        <taxon>Sporadotrichida</taxon>
        <taxon>Halteriidae</taxon>
        <taxon>Halteria</taxon>
    </lineage>
</organism>
<dbReference type="AlphaFoldDB" id="A0A8J8T9D1"/>
<proteinExistence type="predicted"/>
<dbReference type="EMBL" id="RRYP01000481">
    <property type="protein sequence ID" value="TNV87362.1"/>
    <property type="molecule type" value="Genomic_DNA"/>
</dbReference>
<accession>A0A8J8T9D1</accession>